<organism evidence="1 3">
    <name type="scientific">Didymodactylos carnosus</name>
    <dbReference type="NCBI Taxonomy" id="1234261"/>
    <lineage>
        <taxon>Eukaryota</taxon>
        <taxon>Metazoa</taxon>
        <taxon>Spiralia</taxon>
        <taxon>Gnathifera</taxon>
        <taxon>Rotifera</taxon>
        <taxon>Eurotatoria</taxon>
        <taxon>Bdelloidea</taxon>
        <taxon>Philodinida</taxon>
        <taxon>Philodinidae</taxon>
        <taxon>Didymodactylos</taxon>
    </lineage>
</organism>
<feature type="non-terminal residue" evidence="1">
    <location>
        <position position="1"/>
    </location>
</feature>
<dbReference type="AlphaFoldDB" id="A0A8S2ED03"/>
<evidence type="ECO:0000313" key="1">
    <source>
        <dbReference type="EMBL" id="CAF1112090.1"/>
    </source>
</evidence>
<dbReference type="Proteomes" id="UP000677228">
    <property type="component" value="Unassembled WGS sequence"/>
</dbReference>
<dbReference type="Proteomes" id="UP000682733">
    <property type="component" value="Unassembled WGS sequence"/>
</dbReference>
<protein>
    <submittedName>
        <fullName evidence="1">Uncharacterized protein</fullName>
    </submittedName>
</protein>
<reference evidence="1" key="1">
    <citation type="submission" date="2021-02" db="EMBL/GenBank/DDBJ databases">
        <authorList>
            <person name="Nowell W R."/>
        </authorList>
    </citation>
    <scope>NUCLEOTIDE SEQUENCE</scope>
</reference>
<accession>A0A8S2ED03</accession>
<name>A0A8S2ED03_9BILA</name>
<evidence type="ECO:0000313" key="2">
    <source>
        <dbReference type="EMBL" id="CAF3880428.1"/>
    </source>
</evidence>
<gene>
    <name evidence="1" type="ORF">OVA965_LOCUS19807</name>
    <name evidence="2" type="ORF">TMI583_LOCUS19983</name>
</gene>
<proteinExistence type="predicted"/>
<evidence type="ECO:0000313" key="3">
    <source>
        <dbReference type="Proteomes" id="UP000677228"/>
    </source>
</evidence>
<dbReference type="EMBL" id="CAJOBA010013685">
    <property type="protein sequence ID" value="CAF3880428.1"/>
    <property type="molecule type" value="Genomic_DNA"/>
</dbReference>
<comment type="caution">
    <text evidence="1">The sequence shown here is derived from an EMBL/GenBank/DDBJ whole genome shotgun (WGS) entry which is preliminary data.</text>
</comment>
<dbReference type="EMBL" id="CAJNOK010010315">
    <property type="protein sequence ID" value="CAF1112090.1"/>
    <property type="molecule type" value="Genomic_DNA"/>
</dbReference>
<sequence>ELPLKADLKLTLVDDLIRECQRLKPEL</sequence>